<name>A0A9W4SAU5_9PEZI</name>
<dbReference type="InterPro" id="IPR036400">
    <property type="entry name" value="Cyt_B5-like_heme/steroid_sf"/>
</dbReference>
<dbReference type="AlphaFoldDB" id="A0A9W4SAU5"/>
<keyword evidence="2" id="KW-1185">Reference proteome</keyword>
<dbReference type="SUPFAM" id="SSF55856">
    <property type="entry name" value="Cytochrome b5-like heme/steroid binding domain"/>
    <property type="match status" value="1"/>
</dbReference>
<dbReference type="Gene3D" id="3.10.120.10">
    <property type="entry name" value="Cytochrome b5-like heme/steroid binding domain"/>
    <property type="match status" value="1"/>
</dbReference>
<gene>
    <name evidence="1" type="ORF">CGXH109_LOCUS150259</name>
</gene>
<dbReference type="Proteomes" id="UP001152533">
    <property type="component" value="Unassembled WGS sequence"/>
</dbReference>
<comment type="caution">
    <text evidence="1">The sequence shown here is derived from an EMBL/GenBank/DDBJ whole genome shotgun (WGS) entry which is preliminary data.</text>
</comment>
<proteinExistence type="predicted"/>
<evidence type="ECO:0000313" key="1">
    <source>
        <dbReference type="EMBL" id="CAI0655522.1"/>
    </source>
</evidence>
<feature type="non-terminal residue" evidence="1">
    <location>
        <position position="1"/>
    </location>
</feature>
<accession>A0A9W4SAU5</accession>
<protein>
    <submittedName>
        <fullName evidence="1">Uncharacterized protein</fullName>
    </submittedName>
</protein>
<sequence>MASTEGQEYTAKEVAAHREANDCWMVIRGEEAFDNAGHSEDASEIMAEFRVGKLKGANKRN</sequence>
<evidence type="ECO:0000313" key="2">
    <source>
        <dbReference type="Proteomes" id="UP001152533"/>
    </source>
</evidence>
<dbReference type="EMBL" id="CAMGZC010003104">
    <property type="protein sequence ID" value="CAI0655522.1"/>
    <property type="molecule type" value="Genomic_DNA"/>
</dbReference>
<organism evidence="1 2">
    <name type="scientific">Colletotrichum noveboracense</name>
    <dbReference type="NCBI Taxonomy" id="2664923"/>
    <lineage>
        <taxon>Eukaryota</taxon>
        <taxon>Fungi</taxon>
        <taxon>Dikarya</taxon>
        <taxon>Ascomycota</taxon>
        <taxon>Pezizomycotina</taxon>
        <taxon>Sordariomycetes</taxon>
        <taxon>Hypocreomycetidae</taxon>
        <taxon>Glomerellales</taxon>
        <taxon>Glomerellaceae</taxon>
        <taxon>Colletotrichum</taxon>
        <taxon>Colletotrichum gloeosporioides species complex</taxon>
    </lineage>
</organism>
<reference evidence="1" key="1">
    <citation type="submission" date="2022-08" db="EMBL/GenBank/DDBJ databases">
        <authorList>
            <person name="Giroux E."/>
            <person name="Giroux E."/>
        </authorList>
    </citation>
    <scope>NUCLEOTIDE SEQUENCE</scope>
    <source>
        <strain evidence="1">H1091258</strain>
    </source>
</reference>